<accession>A0ABQ8FW80</accession>
<feature type="region of interest" description="Disordered" evidence="1">
    <location>
        <begin position="484"/>
        <end position="532"/>
    </location>
</feature>
<gene>
    <name evidence="2" type="ORF">B0J12DRAFT_704188</name>
</gene>
<comment type="caution">
    <text evidence="2">The sequence shown here is derived from an EMBL/GenBank/DDBJ whole genome shotgun (WGS) entry which is preliminary data.</text>
</comment>
<feature type="region of interest" description="Disordered" evidence="1">
    <location>
        <begin position="129"/>
        <end position="150"/>
    </location>
</feature>
<dbReference type="EMBL" id="JAGTJR010000044">
    <property type="protein sequence ID" value="KAH7030485.1"/>
    <property type="molecule type" value="Genomic_DNA"/>
</dbReference>
<feature type="region of interest" description="Disordered" evidence="1">
    <location>
        <begin position="196"/>
        <end position="220"/>
    </location>
</feature>
<name>A0ABQ8FW80_9PEZI</name>
<feature type="region of interest" description="Disordered" evidence="1">
    <location>
        <begin position="38"/>
        <end position="61"/>
    </location>
</feature>
<feature type="compositionally biased region" description="Polar residues" evidence="1">
    <location>
        <begin position="196"/>
        <end position="206"/>
    </location>
</feature>
<proteinExistence type="predicted"/>
<evidence type="ECO:0000313" key="3">
    <source>
        <dbReference type="Proteomes" id="UP000774617"/>
    </source>
</evidence>
<feature type="compositionally biased region" description="Low complexity" evidence="1">
    <location>
        <begin position="48"/>
        <end position="61"/>
    </location>
</feature>
<evidence type="ECO:0000313" key="2">
    <source>
        <dbReference type="EMBL" id="KAH7030485.1"/>
    </source>
</evidence>
<reference evidence="2 3" key="1">
    <citation type="journal article" date="2021" name="Nat. Commun.">
        <title>Genetic determinants of endophytism in the Arabidopsis root mycobiome.</title>
        <authorList>
            <person name="Mesny F."/>
            <person name="Miyauchi S."/>
            <person name="Thiergart T."/>
            <person name="Pickel B."/>
            <person name="Atanasova L."/>
            <person name="Karlsson M."/>
            <person name="Huettel B."/>
            <person name="Barry K.W."/>
            <person name="Haridas S."/>
            <person name="Chen C."/>
            <person name="Bauer D."/>
            <person name="Andreopoulos W."/>
            <person name="Pangilinan J."/>
            <person name="LaButti K."/>
            <person name="Riley R."/>
            <person name="Lipzen A."/>
            <person name="Clum A."/>
            <person name="Drula E."/>
            <person name="Henrissat B."/>
            <person name="Kohler A."/>
            <person name="Grigoriev I.V."/>
            <person name="Martin F.M."/>
            <person name="Hacquard S."/>
        </authorList>
    </citation>
    <scope>NUCLEOTIDE SEQUENCE [LARGE SCALE GENOMIC DNA]</scope>
    <source>
        <strain evidence="2 3">MPI-SDFR-AT-0080</strain>
    </source>
</reference>
<keyword evidence="3" id="KW-1185">Reference proteome</keyword>
<dbReference type="Proteomes" id="UP000774617">
    <property type="component" value="Unassembled WGS sequence"/>
</dbReference>
<feature type="compositionally biased region" description="Low complexity" evidence="1">
    <location>
        <begin position="515"/>
        <end position="526"/>
    </location>
</feature>
<evidence type="ECO:0000256" key="1">
    <source>
        <dbReference type="SAM" id="MobiDB-lite"/>
    </source>
</evidence>
<feature type="compositionally biased region" description="Polar residues" evidence="1">
    <location>
        <begin position="133"/>
        <end position="150"/>
    </location>
</feature>
<sequence>MASARGSKKGLRRFEFYDENGLPLAFTHAQLSSPINMPMGHGPPNRHTSPMTTSSMPPTEAPSFPVLPPGAQLADTTKNQSWPMSSLPARPAWDQHSRADAVSAFPAHGSWLVPGLLISEPSVSDFPPLPTPASHTASSKAAAPSYTTVKTPSSPRKIRFWATVAGAENRKKKGKWNVKISEDDAHTTVLKMSALHQSQSATTADTTHGPDSLPERPSWLAPPSQTVLVAKTGPASLGAAPNHPLPQTDAQANNTAALPCKLPTFITVPAASCTNASTTIINRPPRPKWKAITIADAVPSKFVWIEQLPAAVPASPFDAASNEGWRGHPGLILGRWDGHVHLLGTTSWGGGGLVSKFNTANDPAAYHKWFFRLVGERDALLPGESEERVVRLRGEMAFIEHTRLDCRSVRRIPVARFEAECARYFRKRVGDSGKRRQVWIGRAEQEKLKTHLFRLGSLKTSPWKVEDFQLLQEWKEHMVKAGYQPSQEAMDKEEEASSDARMSPVLDEAPTEPAGGSRPSTSSGSSLEKFDEILDQLAGAMEKIG</sequence>
<organism evidence="2 3">
    <name type="scientific">Macrophomina phaseolina</name>
    <dbReference type="NCBI Taxonomy" id="35725"/>
    <lineage>
        <taxon>Eukaryota</taxon>
        <taxon>Fungi</taxon>
        <taxon>Dikarya</taxon>
        <taxon>Ascomycota</taxon>
        <taxon>Pezizomycotina</taxon>
        <taxon>Dothideomycetes</taxon>
        <taxon>Dothideomycetes incertae sedis</taxon>
        <taxon>Botryosphaeriales</taxon>
        <taxon>Botryosphaeriaceae</taxon>
        <taxon>Macrophomina</taxon>
    </lineage>
</organism>
<protein>
    <submittedName>
        <fullName evidence="2">Uncharacterized protein</fullName>
    </submittedName>
</protein>